<sequence>MSVWCLVSKELPLVKIKQHGTESSSLKVTVSLHTNRNTQVSSIPVYILYLGVLSPLLPHDNEADIKDPTALSPWISPFGDEAAEAGLRETQTQREKGGDVLITRGMACIGFQRTD</sequence>
<protein>
    <submittedName>
        <fullName evidence="1">Uncharacterized protein</fullName>
    </submittedName>
</protein>
<keyword evidence="2" id="KW-1185">Reference proteome</keyword>
<evidence type="ECO:0000313" key="1">
    <source>
        <dbReference type="EMBL" id="CEM04113.1"/>
    </source>
</evidence>
<reference evidence="1 2" key="1">
    <citation type="submission" date="2014-11" db="EMBL/GenBank/DDBJ databases">
        <authorList>
            <person name="Zhu J."/>
            <person name="Qi W."/>
            <person name="Song R."/>
        </authorList>
    </citation>
    <scope>NUCLEOTIDE SEQUENCE [LARGE SCALE GENOMIC DNA]</scope>
</reference>
<dbReference type="Proteomes" id="UP000041254">
    <property type="component" value="Unassembled WGS sequence"/>
</dbReference>
<dbReference type="AlphaFoldDB" id="A0A0G4EYI7"/>
<gene>
    <name evidence="1" type="ORF">Vbra_8546</name>
</gene>
<dbReference type="InParanoid" id="A0A0G4EYI7"/>
<name>A0A0G4EYI7_VITBC</name>
<dbReference type="VEuPathDB" id="CryptoDB:Vbra_8546"/>
<dbReference type="EMBL" id="CDMY01000347">
    <property type="protein sequence ID" value="CEM04113.1"/>
    <property type="molecule type" value="Genomic_DNA"/>
</dbReference>
<organism evidence="1 2">
    <name type="scientific">Vitrella brassicaformis (strain CCMP3155)</name>
    <dbReference type="NCBI Taxonomy" id="1169540"/>
    <lineage>
        <taxon>Eukaryota</taxon>
        <taxon>Sar</taxon>
        <taxon>Alveolata</taxon>
        <taxon>Colpodellida</taxon>
        <taxon>Vitrellaceae</taxon>
        <taxon>Vitrella</taxon>
    </lineage>
</organism>
<proteinExistence type="predicted"/>
<accession>A0A0G4EYI7</accession>
<evidence type="ECO:0000313" key="2">
    <source>
        <dbReference type="Proteomes" id="UP000041254"/>
    </source>
</evidence>